<dbReference type="PANTHER" id="PTHR45651">
    <property type="entry name" value="CYCLIC NUCLEOTIDE-GATED ION CHANNEL 15-RELATED-RELATED"/>
    <property type="match status" value="1"/>
</dbReference>
<feature type="transmembrane region" description="Helical" evidence="10">
    <location>
        <begin position="613"/>
        <end position="631"/>
    </location>
</feature>
<evidence type="ECO:0000256" key="1">
    <source>
        <dbReference type="ARBA" id="ARBA00004141"/>
    </source>
</evidence>
<evidence type="ECO:0000256" key="4">
    <source>
        <dbReference type="ARBA" id="ARBA00022692"/>
    </source>
</evidence>
<evidence type="ECO:0000256" key="6">
    <source>
        <dbReference type="ARBA" id="ARBA00023065"/>
    </source>
</evidence>
<feature type="transmembrane region" description="Helical" evidence="10">
    <location>
        <begin position="171"/>
        <end position="189"/>
    </location>
</feature>
<protein>
    <submittedName>
        <fullName evidence="12">Cyclic nucleotide gated channel 1</fullName>
    </submittedName>
</protein>
<feature type="transmembrane region" description="Helical" evidence="10">
    <location>
        <begin position="49"/>
        <end position="69"/>
    </location>
</feature>
<reference evidence="12" key="1">
    <citation type="journal article" date="2019" name="Science">
        <title>Mutation of a bHLH transcription factor allowed almond domestication.</title>
        <authorList>
            <person name="Sanchez-Perez R."/>
            <person name="Pavan S."/>
            <person name="Mazzeo R."/>
            <person name="Moldovan C."/>
            <person name="Aiese Cigliano R."/>
            <person name="Del Cueto J."/>
            <person name="Ricciardi F."/>
            <person name="Lotti C."/>
            <person name="Ricciardi L."/>
            <person name="Dicenta F."/>
            <person name="Lopez-Marques R.L."/>
            <person name="Lindberg Moller B."/>
        </authorList>
    </citation>
    <scope>NUCLEOTIDE SEQUENCE</scope>
</reference>
<dbReference type="PANTHER" id="PTHR45651:SF68">
    <property type="entry name" value="ION TRANSPORT DOMAIN-CONTAINING PROTEIN"/>
    <property type="match status" value="1"/>
</dbReference>
<dbReference type="Pfam" id="PF00520">
    <property type="entry name" value="Ion_trans"/>
    <property type="match status" value="1"/>
</dbReference>
<comment type="similarity">
    <text evidence="2">Belongs to the cyclic nucleotide-gated cation channel (TC 1.A.1.5) family.</text>
</comment>
<evidence type="ECO:0000256" key="2">
    <source>
        <dbReference type="ARBA" id="ARBA00010486"/>
    </source>
</evidence>
<keyword evidence="7 10" id="KW-0472">Membrane</keyword>
<feature type="transmembrane region" description="Helical" evidence="10">
    <location>
        <begin position="581"/>
        <end position="601"/>
    </location>
</feature>
<dbReference type="Gene3D" id="1.10.287.70">
    <property type="match status" value="1"/>
</dbReference>
<evidence type="ECO:0000256" key="10">
    <source>
        <dbReference type="SAM" id="Phobius"/>
    </source>
</evidence>
<dbReference type="SUPFAM" id="SSF81324">
    <property type="entry name" value="Voltage-gated potassium channels"/>
    <property type="match status" value="2"/>
</dbReference>
<keyword evidence="9" id="KW-0407">Ion channel</keyword>
<feature type="transmembrane region" description="Helical" evidence="10">
    <location>
        <begin position="12"/>
        <end position="29"/>
    </location>
</feature>
<evidence type="ECO:0000313" key="12">
    <source>
        <dbReference type="EMBL" id="BBH03741.1"/>
    </source>
</evidence>
<organism evidence="12">
    <name type="scientific">Prunus dulcis</name>
    <name type="common">Almond</name>
    <name type="synonym">Amygdalus dulcis</name>
    <dbReference type="NCBI Taxonomy" id="3755"/>
    <lineage>
        <taxon>Eukaryota</taxon>
        <taxon>Viridiplantae</taxon>
        <taxon>Streptophyta</taxon>
        <taxon>Embryophyta</taxon>
        <taxon>Tracheophyta</taxon>
        <taxon>Spermatophyta</taxon>
        <taxon>Magnoliopsida</taxon>
        <taxon>eudicotyledons</taxon>
        <taxon>Gunneridae</taxon>
        <taxon>Pentapetalae</taxon>
        <taxon>rosids</taxon>
        <taxon>fabids</taxon>
        <taxon>Rosales</taxon>
        <taxon>Rosaceae</taxon>
        <taxon>Amygdaloideae</taxon>
        <taxon>Amygdaleae</taxon>
        <taxon>Prunus</taxon>
    </lineage>
</organism>
<dbReference type="GO" id="GO:0016020">
    <property type="term" value="C:membrane"/>
    <property type="evidence" value="ECO:0007669"/>
    <property type="project" value="UniProtKB-SubCell"/>
</dbReference>
<dbReference type="EMBL" id="AP019301">
    <property type="protein sequence ID" value="BBH03741.1"/>
    <property type="molecule type" value="Genomic_DNA"/>
</dbReference>
<keyword evidence="4 10" id="KW-0812">Transmembrane</keyword>
<dbReference type="Gene3D" id="2.60.120.10">
    <property type="entry name" value="Jelly Rolls"/>
    <property type="match status" value="1"/>
</dbReference>
<dbReference type="InterPro" id="IPR014710">
    <property type="entry name" value="RmlC-like_jellyroll"/>
</dbReference>
<feature type="transmembrane region" description="Helical" evidence="10">
    <location>
        <begin position="499"/>
        <end position="521"/>
    </location>
</feature>
<dbReference type="GO" id="GO:0005216">
    <property type="term" value="F:monoatomic ion channel activity"/>
    <property type="evidence" value="ECO:0007669"/>
    <property type="project" value="InterPro"/>
</dbReference>
<dbReference type="SUPFAM" id="SSF51206">
    <property type="entry name" value="cAMP-binding domain-like"/>
    <property type="match status" value="1"/>
</dbReference>
<dbReference type="AlphaFoldDB" id="A0A4Y1RHG5"/>
<dbReference type="CDD" id="cd00038">
    <property type="entry name" value="CAP_ED"/>
    <property type="match status" value="1"/>
</dbReference>
<gene>
    <name evidence="12" type="ORF">Prudu_014691</name>
</gene>
<keyword evidence="3" id="KW-0813">Transport</keyword>
<evidence type="ECO:0000256" key="7">
    <source>
        <dbReference type="ARBA" id="ARBA00023136"/>
    </source>
</evidence>
<dbReference type="InterPro" id="IPR005821">
    <property type="entry name" value="Ion_trans_dom"/>
</dbReference>
<keyword evidence="5 10" id="KW-1133">Transmembrane helix</keyword>
<proteinExistence type="inferred from homology"/>
<name>A0A4Y1RHG5_PRUDU</name>
<sequence>MLVSRLLKTMKFLNSLVFLQYMPRALLIYRLCYEHKKAPKWTSIWVKSFFNLFLYILASHVIGAFWYYFSIQREIACWEYACRSENGCEPSTFSCDDPSLRNITILNELCPINPPNKAIFDFGIFTDALQSGVLQTTNFPMKFLNCFWWGLQNLSSLGQNLQTSNYPWENLFAVFISISGLLLFLYLMGNLQTYMLLSTAASEKQKLELEKNLEEKLRREMKLKGLDVELWLSRNRLPNTMKTRIMENVRRKLEENENVHVEILFVLPPDYLSYVKRCLCLATLRKVPKLKDITGLEELKGICEHFKPVIYAQDSFIIREGEPLDMILLVTQGTLRSYTTSNGGKKDPTTPKHIKQGDYYGEELISWASKFPPATELPISDKNVRSITRVEAFALTAEDLKNHVVLRYWWHFSKGIDLNKLTDSRMEQLRELAVIHSQRAFRRRKRAEKPAALPTKTQSIGEQHSIQQSLIQHWRKALVPFLKSVIEYPDQPKSFLQQWWNTIFVVSCVLAVLLDPLFFYIPIVEEDRKCLKLDKRLKAISFALRSLTDFFYIADPMLRILARPKARATKAEEAVPLKRNLTIALMVPIIYFHVVLSIFSKMRGSRSLKTMKFLNFLFVLQYVPRALLIYRLCYEHKKAPKKTTIWVKSLFNLFLYILASHPI</sequence>
<evidence type="ECO:0000256" key="8">
    <source>
        <dbReference type="ARBA" id="ARBA00023286"/>
    </source>
</evidence>
<keyword evidence="6" id="KW-0406">Ion transport</keyword>
<feature type="transmembrane region" description="Helical" evidence="10">
    <location>
        <begin position="542"/>
        <end position="561"/>
    </location>
</feature>
<dbReference type="InterPro" id="IPR018490">
    <property type="entry name" value="cNMP-bd_dom_sf"/>
</dbReference>
<dbReference type="PROSITE" id="PS50042">
    <property type="entry name" value="CNMP_BINDING_3"/>
    <property type="match status" value="1"/>
</dbReference>
<keyword evidence="8" id="KW-1071">Ligand-gated ion channel</keyword>
<feature type="domain" description="Cyclic nucleotide-binding" evidence="11">
    <location>
        <begin position="297"/>
        <end position="389"/>
    </location>
</feature>
<accession>A0A4Y1RHG5</accession>
<evidence type="ECO:0000256" key="9">
    <source>
        <dbReference type="ARBA" id="ARBA00023303"/>
    </source>
</evidence>
<evidence type="ECO:0000256" key="3">
    <source>
        <dbReference type="ARBA" id="ARBA00022448"/>
    </source>
</evidence>
<comment type="subcellular location">
    <subcellularLocation>
        <location evidence="1">Membrane</location>
        <topology evidence="1">Multi-pass membrane protein</topology>
    </subcellularLocation>
</comment>
<evidence type="ECO:0000256" key="5">
    <source>
        <dbReference type="ARBA" id="ARBA00022989"/>
    </source>
</evidence>
<evidence type="ECO:0000259" key="11">
    <source>
        <dbReference type="PROSITE" id="PS50042"/>
    </source>
</evidence>
<dbReference type="InterPro" id="IPR000595">
    <property type="entry name" value="cNMP-bd_dom"/>
</dbReference>